<evidence type="ECO:0000313" key="2">
    <source>
        <dbReference type="EMBL" id="UQC73980.1"/>
    </source>
</evidence>
<dbReference type="Gene3D" id="1.25.40.20">
    <property type="entry name" value="Ankyrin repeat-containing domain"/>
    <property type="match status" value="1"/>
</dbReference>
<name>A0A9Q8SB66_9PEZI</name>
<protein>
    <recommendedName>
        <fullName evidence="4">Fungal N-terminal domain-containing protein</fullName>
    </recommendedName>
</protein>
<feature type="region of interest" description="Disordered" evidence="1">
    <location>
        <begin position="284"/>
        <end position="310"/>
    </location>
</feature>
<proteinExistence type="predicted"/>
<reference evidence="2" key="1">
    <citation type="journal article" date="2021" name="Mol. Plant Microbe Interact.">
        <title>Complete Genome Sequence of the Plant-Pathogenic Fungus Colletotrichum lupini.</title>
        <authorList>
            <person name="Baroncelli R."/>
            <person name="Pensec F."/>
            <person name="Da Lio D."/>
            <person name="Boufleur T."/>
            <person name="Vicente I."/>
            <person name="Sarrocco S."/>
            <person name="Picot A."/>
            <person name="Baraldi E."/>
            <person name="Sukno S."/>
            <person name="Thon M."/>
            <person name="Le Floch G."/>
        </authorList>
    </citation>
    <scope>NUCLEOTIDE SEQUENCE</scope>
    <source>
        <strain evidence="2">IMI 504893</strain>
    </source>
</reference>
<dbReference type="InterPro" id="IPR036770">
    <property type="entry name" value="Ankyrin_rpt-contain_sf"/>
</dbReference>
<dbReference type="RefSeq" id="XP_049135631.1">
    <property type="nucleotide sequence ID" value="XM_049279674.1"/>
</dbReference>
<evidence type="ECO:0000313" key="3">
    <source>
        <dbReference type="Proteomes" id="UP000830671"/>
    </source>
</evidence>
<evidence type="ECO:0000256" key="1">
    <source>
        <dbReference type="SAM" id="MobiDB-lite"/>
    </source>
</evidence>
<dbReference type="SUPFAM" id="SSF48403">
    <property type="entry name" value="Ankyrin repeat"/>
    <property type="match status" value="1"/>
</dbReference>
<gene>
    <name evidence="2" type="ORF">CLUP02_00627</name>
</gene>
<dbReference type="EMBL" id="CP019471">
    <property type="protein sequence ID" value="UQC73980.1"/>
    <property type="molecule type" value="Genomic_DNA"/>
</dbReference>
<accession>A0A9Q8SB66</accession>
<evidence type="ECO:0008006" key="4">
    <source>
        <dbReference type="Google" id="ProtNLM"/>
    </source>
</evidence>
<dbReference type="AlphaFoldDB" id="A0A9Q8SB66"/>
<sequence>MAAESVGLAASVAGLLSLGLQIAGGIVKYVDAFEGRDEELRNVKKQNDNLAATLRAMKTVLAGLQGQSLVVTAAVDRNIRSCEEDLHAVEALCIELSDRAGSSWTNRLENKKKKATFAFHRPKLRDLELRLQEAHGTLQLIQGSLGLETLHRNTALLAAIESSSRDQASEMLLIRSGVAALATPVAGIDSKLLDLQSIVDQTGQLVVAHSGAIEIEVHESSQRVRYDLQHSHNSILERLKTIDHKVQLLGEENSNLRALALRAASKPAALKSLCDDMKLSRKRCNPGNASQLSKSHRGERTSSNPPRNSRFGLGVGRVCICPHPKRSFMQTQMQRGYTYLSGEWESQGHWSSCPLSRMPRNQRLKAGVKYTGVSRLLKSVIEISFVLTSGAGGCSISPSFTYYPTVDVKSDSAFRLMGLMRRSSVHLHGSSRELFPTACLRKLAKLLEERRTYPTAVDDQNMTLMHYAAASVRSLVISNTAYSRRSSKEMKTLAEIVPILLSYDWAEDAVLALSRANFENQPAMLKRTSKISKFTNFSIAVHRSLMSFGKLPEVATAFECGPLSMAIVNNDSDEVDRILRRFPDSIAELDLYGRSPLHLAAAKPEILKRLVKAADLITLNQRDSTGTNALETAMVLSSLYCVNGTEYVRCRECSCYLCAKILLDAGCDLVPMSVMPGTPHYPLHLSDVLEASSELARRHYIFQMSKRRRLQRTGHVLTNRSLSTKQEVGEERTTSDIQRGISQAPRQRRIYNEAEEALESMSDWIFQQIWSVHLAQLFYRHGFIPKPSVFLQLLQSRTSSLWNILTPEIVCWLLEHGGDLFLRSPAGLVNETTDDGVFAAHCVFYELGRNQCLWLPRHIAAAPVSAIFERITVTCLNLTDGCCCPCSTKGCSSFTWLMKGFATYRIGSATPEQACLDHASRIADHFMSCGPELTLATYEEAIRFMTFEALDLFHSCCSTHSVVDEGATWVDIDDTEVIEEQGLLLELHEELVVEFTREAREYLGDGPNGRILSTQFWRSYWTDRMTEELKKLNGGDLTATERRDAEEIGVIWDEPTEGDEGDKCKGGNQYDRGDVEHYWFELDLICPEYNEPWPEGLRCIH</sequence>
<organism evidence="2 3">
    <name type="scientific">Colletotrichum lupini</name>
    <dbReference type="NCBI Taxonomy" id="145971"/>
    <lineage>
        <taxon>Eukaryota</taxon>
        <taxon>Fungi</taxon>
        <taxon>Dikarya</taxon>
        <taxon>Ascomycota</taxon>
        <taxon>Pezizomycotina</taxon>
        <taxon>Sordariomycetes</taxon>
        <taxon>Hypocreomycetidae</taxon>
        <taxon>Glomerellales</taxon>
        <taxon>Glomerellaceae</taxon>
        <taxon>Colletotrichum</taxon>
        <taxon>Colletotrichum acutatum species complex</taxon>
    </lineage>
</organism>
<dbReference type="Proteomes" id="UP000830671">
    <property type="component" value="Chromosome 1"/>
</dbReference>
<dbReference type="GeneID" id="73334684"/>
<dbReference type="KEGG" id="clup:CLUP02_00627"/>
<keyword evidence="3" id="KW-1185">Reference proteome</keyword>